<feature type="compositionally biased region" description="Acidic residues" evidence="5">
    <location>
        <begin position="80"/>
        <end position="94"/>
    </location>
</feature>
<dbReference type="InterPro" id="IPR002164">
    <property type="entry name" value="NAP_family"/>
</dbReference>
<dbReference type="FunFam" id="3.30.1120.90:FF:000001">
    <property type="entry name" value="Nucleosome assembly protein 1-like 1"/>
    <property type="match status" value="1"/>
</dbReference>
<feature type="region of interest" description="Disordered" evidence="5">
    <location>
        <begin position="416"/>
        <end position="459"/>
    </location>
</feature>
<feature type="compositionally biased region" description="Basic and acidic residues" evidence="5">
    <location>
        <begin position="450"/>
        <end position="459"/>
    </location>
</feature>
<dbReference type="EMBL" id="KQ421411">
    <property type="protein sequence ID" value="KOF77515.1"/>
    <property type="molecule type" value="Genomic_DNA"/>
</dbReference>
<dbReference type="STRING" id="37653.A0A0L8GLP4"/>
<feature type="region of interest" description="Disordered" evidence="5">
    <location>
        <begin position="68"/>
        <end position="101"/>
    </location>
</feature>
<dbReference type="InterPro" id="IPR037231">
    <property type="entry name" value="NAP-like_sf"/>
</dbReference>
<keyword evidence="3" id="KW-0539">Nucleus</keyword>
<feature type="compositionally biased region" description="Polar residues" evidence="5">
    <location>
        <begin position="68"/>
        <end position="78"/>
    </location>
</feature>
<dbReference type="Gene3D" id="3.30.1120.90">
    <property type="entry name" value="Nucleosome assembly protein"/>
    <property type="match status" value="1"/>
</dbReference>
<evidence type="ECO:0000256" key="5">
    <source>
        <dbReference type="SAM" id="MobiDB-lite"/>
    </source>
</evidence>
<accession>A0A0L8GLP4</accession>
<sequence>MPFLMPTTPKSGVVAVCVPVKKKPSIGHDYNLTWLDRSSQARYIAKGVKSFKAVLQHVRSQVTTCQVNMADNDPQNNAEADPEEVETDVDEGSEDAPQTGSTDVACEWMQNPFELAALQDKLGSLIGTPSTYIQSLPKCVKRRIKALKKLQFETTKIESDFYEELHSLECKFAEKYAPFYDKRKDIVNANVEPTDEECDWSSDEELADDMRNKAAVEDKPEQKEPEVEVLDENTKGIPHFWLTVFKNVDILSEMVQEHDEPILKHLIDIKCVFSEKDPMGFTLQFYFEPNDYIKNSVLTKKYIMKSEPDVNDPFSFEGPEIIKCVGCPIEWKKGKDVTVKVLKKKLKHKGRGTTRTVTKTVEIDSFFNFFNPPTVPADESELDENAETILATDFEVGHFIRERIIPKAVLYFTGEALEEDEDYEEEGDEEEHEGDEYDGENDPDYNPESDQGKKDCKQQ</sequence>
<evidence type="ECO:0000256" key="4">
    <source>
        <dbReference type="RuleBase" id="RU003876"/>
    </source>
</evidence>
<reference evidence="6" key="1">
    <citation type="submission" date="2015-07" db="EMBL/GenBank/DDBJ databases">
        <title>MeaNS - Measles Nucleotide Surveillance Program.</title>
        <authorList>
            <person name="Tran T."/>
            <person name="Druce J."/>
        </authorList>
    </citation>
    <scope>NUCLEOTIDE SEQUENCE</scope>
    <source>
        <strain evidence="6">UCB-OBI-ISO-001</strain>
        <tissue evidence="6">Gonad</tissue>
    </source>
</reference>
<comment type="subcellular location">
    <subcellularLocation>
        <location evidence="1">Nucleus</location>
    </subcellularLocation>
</comment>
<dbReference type="Gene3D" id="1.20.5.1500">
    <property type="match status" value="1"/>
</dbReference>
<dbReference type="OrthoDB" id="27325at2759"/>
<dbReference type="AlphaFoldDB" id="A0A0L8GLP4"/>
<dbReference type="GO" id="GO:0006334">
    <property type="term" value="P:nucleosome assembly"/>
    <property type="evidence" value="ECO:0007669"/>
    <property type="project" value="InterPro"/>
</dbReference>
<evidence type="ECO:0000313" key="6">
    <source>
        <dbReference type="EMBL" id="KOF77515.1"/>
    </source>
</evidence>
<name>A0A0L8GLP4_OCTBM</name>
<dbReference type="SUPFAM" id="SSF143113">
    <property type="entry name" value="NAP-like"/>
    <property type="match status" value="1"/>
</dbReference>
<comment type="similarity">
    <text evidence="2 4">Belongs to the nucleosome assembly protein (NAP) family.</text>
</comment>
<gene>
    <name evidence="6" type="ORF">OCBIM_22032032mg</name>
</gene>
<feature type="compositionally biased region" description="Acidic residues" evidence="5">
    <location>
        <begin position="416"/>
        <end position="447"/>
    </location>
</feature>
<evidence type="ECO:0008006" key="7">
    <source>
        <dbReference type="Google" id="ProtNLM"/>
    </source>
</evidence>
<evidence type="ECO:0000256" key="1">
    <source>
        <dbReference type="ARBA" id="ARBA00004123"/>
    </source>
</evidence>
<proteinExistence type="inferred from homology"/>
<dbReference type="GO" id="GO:0005634">
    <property type="term" value="C:nucleus"/>
    <property type="evidence" value="ECO:0007669"/>
    <property type="project" value="UniProtKB-SubCell"/>
</dbReference>
<evidence type="ECO:0000256" key="3">
    <source>
        <dbReference type="ARBA" id="ARBA00023242"/>
    </source>
</evidence>
<dbReference type="Pfam" id="PF00956">
    <property type="entry name" value="NAP"/>
    <property type="match status" value="1"/>
</dbReference>
<evidence type="ECO:0000256" key="2">
    <source>
        <dbReference type="ARBA" id="ARBA00009947"/>
    </source>
</evidence>
<protein>
    <recommendedName>
        <fullName evidence="7">Nucleosome assembly protein 1-like 4</fullName>
    </recommendedName>
</protein>
<organism evidence="6">
    <name type="scientific">Octopus bimaculoides</name>
    <name type="common">California two-spotted octopus</name>
    <dbReference type="NCBI Taxonomy" id="37653"/>
    <lineage>
        <taxon>Eukaryota</taxon>
        <taxon>Metazoa</taxon>
        <taxon>Spiralia</taxon>
        <taxon>Lophotrochozoa</taxon>
        <taxon>Mollusca</taxon>
        <taxon>Cephalopoda</taxon>
        <taxon>Coleoidea</taxon>
        <taxon>Octopodiformes</taxon>
        <taxon>Octopoda</taxon>
        <taxon>Incirrata</taxon>
        <taxon>Octopodidae</taxon>
        <taxon>Octopus</taxon>
    </lineage>
</organism>
<dbReference type="PANTHER" id="PTHR11875">
    <property type="entry name" value="TESTIS-SPECIFIC Y-ENCODED PROTEIN"/>
    <property type="match status" value="1"/>
</dbReference>
<dbReference type="FunFam" id="1.20.5.1500:FF:000001">
    <property type="entry name" value="Nucleosome assembly protein 1-like 1"/>
    <property type="match status" value="1"/>
</dbReference>